<dbReference type="AlphaFoldDB" id="A0A2G9GTQ4"/>
<dbReference type="InterPro" id="IPR027443">
    <property type="entry name" value="IPNS-like_sf"/>
</dbReference>
<gene>
    <name evidence="2" type="ORF">CDL12_18758</name>
</gene>
<dbReference type="OrthoDB" id="288590at2759"/>
<dbReference type="Gene3D" id="2.60.120.330">
    <property type="entry name" value="B-lactam Antibiotic, Isopenicillin N Synthase, Chain"/>
    <property type="match status" value="1"/>
</dbReference>
<comment type="caution">
    <text evidence="2">The sequence shown here is derived from an EMBL/GenBank/DDBJ whole genome shotgun (WGS) entry which is preliminary data.</text>
</comment>
<evidence type="ECO:0000313" key="2">
    <source>
        <dbReference type="EMBL" id="PIN08661.1"/>
    </source>
</evidence>
<dbReference type="STRING" id="429701.A0A2G9GTQ4"/>
<dbReference type="SUPFAM" id="SSF51197">
    <property type="entry name" value="Clavaminate synthase-like"/>
    <property type="match status" value="1"/>
</dbReference>
<dbReference type="InterPro" id="IPR050231">
    <property type="entry name" value="Iron_ascorbate_oxido_reductase"/>
</dbReference>
<dbReference type="PRINTS" id="PR00682">
    <property type="entry name" value="IPNSYNTHASE"/>
</dbReference>
<accession>A0A2G9GTQ4</accession>
<dbReference type="EMBL" id="NKXS01003738">
    <property type="protein sequence ID" value="PIN08661.1"/>
    <property type="molecule type" value="Genomic_DNA"/>
</dbReference>
<name>A0A2G9GTQ4_9LAMI</name>
<dbReference type="InterPro" id="IPR044861">
    <property type="entry name" value="IPNS-like_FE2OG_OXY"/>
</dbReference>
<dbReference type="PANTHER" id="PTHR47990">
    <property type="entry name" value="2-OXOGLUTARATE (2OG) AND FE(II)-DEPENDENT OXYGENASE SUPERFAMILY PROTEIN-RELATED"/>
    <property type="match status" value="1"/>
</dbReference>
<evidence type="ECO:0000259" key="1">
    <source>
        <dbReference type="Pfam" id="PF03171"/>
    </source>
</evidence>
<sequence>MYGDLGEVMEGCNKRPSDFPNFKILTEDYVNRCTDLCGKIMRGIALALGAPMDTFEEDRARDPFWVLHVIGYPVVYHANGKEMPKLENDVGCGAHTDYGLVNQEDDINALQVRNSDGEWISVILIPSTFVCNIGDMLKILTNDLYETTLHRVINSSPKYGVCVAYLIIKVQFVLVGIM</sequence>
<protein>
    <submittedName>
        <fullName evidence="2">Aminocyclopropanecarboxylate oxidase</fullName>
        <ecNumber evidence="2">1.14.17.4</ecNumber>
    </submittedName>
</protein>
<feature type="domain" description="Isopenicillin N synthase-like Fe(2+) 2OG dioxygenase" evidence="1">
    <location>
        <begin position="84"/>
        <end position="154"/>
    </location>
</feature>
<dbReference type="Pfam" id="PF03171">
    <property type="entry name" value="2OG-FeII_Oxy"/>
    <property type="match status" value="1"/>
</dbReference>
<reference evidence="3" key="1">
    <citation type="journal article" date="2018" name="Gigascience">
        <title>Genome assembly of the Pink Ipe (Handroanthus impetiginosus, Bignoniaceae), a highly valued, ecologically keystone Neotropical timber forest tree.</title>
        <authorList>
            <person name="Silva-Junior O.B."/>
            <person name="Grattapaglia D."/>
            <person name="Novaes E."/>
            <person name="Collevatti R.G."/>
        </authorList>
    </citation>
    <scope>NUCLEOTIDE SEQUENCE [LARGE SCALE GENOMIC DNA]</scope>
    <source>
        <strain evidence="3">cv. UFG-1</strain>
    </source>
</reference>
<proteinExistence type="predicted"/>
<evidence type="ECO:0000313" key="3">
    <source>
        <dbReference type="Proteomes" id="UP000231279"/>
    </source>
</evidence>
<keyword evidence="2" id="KW-0560">Oxidoreductase</keyword>
<keyword evidence="3" id="KW-1185">Reference proteome</keyword>
<organism evidence="2 3">
    <name type="scientific">Handroanthus impetiginosus</name>
    <dbReference type="NCBI Taxonomy" id="429701"/>
    <lineage>
        <taxon>Eukaryota</taxon>
        <taxon>Viridiplantae</taxon>
        <taxon>Streptophyta</taxon>
        <taxon>Embryophyta</taxon>
        <taxon>Tracheophyta</taxon>
        <taxon>Spermatophyta</taxon>
        <taxon>Magnoliopsida</taxon>
        <taxon>eudicotyledons</taxon>
        <taxon>Gunneridae</taxon>
        <taxon>Pentapetalae</taxon>
        <taxon>asterids</taxon>
        <taxon>lamiids</taxon>
        <taxon>Lamiales</taxon>
        <taxon>Bignoniaceae</taxon>
        <taxon>Crescentiina</taxon>
        <taxon>Tabebuia alliance</taxon>
        <taxon>Handroanthus</taxon>
    </lineage>
</organism>
<dbReference type="EC" id="1.14.17.4" evidence="2"/>
<dbReference type="GO" id="GO:0009815">
    <property type="term" value="F:1-aminocyclopropane-1-carboxylate oxidase activity"/>
    <property type="evidence" value="ECO:0007669"/>
    <property type="project" value="UniProtKB-EC"/>
</dbReference>
<dbReference type="Proteomes" id="UP000231279">
    <property type="component" value="Unassembled WGS sequence"/>
</dbReference>